<keyword evidence="2" id="KW-0449">Lipoprotein</keyword>
<feature type="non-terminal residue" evidence="3">
    <location>
        <position position="1"/>
    </location>
</feature>
<gene>
    <name evidence="3" type="ORF">N335_07379</name>
</gene>
<dbReference type="PANTHER" id="PTHR13401">
    <property type="entry name" value="RAGULATOR COMPLEX PROTEIN LAMTOR1"/>
    <property type="match status" value="1"/>
</dbReference>
<dbReference type="GO" id="GO:0071230">
    <property type="term" value="P:cellular response to amino acid stimulus"/>
    <property type="evidence" value="ECO:0007669"/>
    <property type="project" value="TreeGrafter"/>
</dbReference>
<accession>A0A091TAB7</accession>
<dbReference type="AlphaFoldDB" id="A0A091TAB7"/>
<dbReference type="GO" id="GO:0005085">
    <property type="term" value="F:guanyl-nucleotide exchange factor activity"/>
    <property type="evidence" value="ECO:0007669"/>
    <property type="project" value="TreeGrafter"/>
</dbReference>
<dbReference type="PANTHER" id="PTHR13401:SF2">
    <property type="entry name" value="RAGULATOR COMPLEX PROTEIN LAMTOR1"/>
    <property type="match status" value="1"/>
</dbReference>
<proteinExistence type="predicted"/>
<dbReference type="GO" id="GO:0043410">
    <property type="term" value="P:positive regulation of MAPK cascade"/>
    <property type="evidence" value="ECO:0007669"/>
    <property type="project" value="TreeGrafter"/>
</dbReference>
<feature type="non-terminal residue" evidence="3">
    <location>
        <position position="64"/>
    </location>
</feature>
<dbReference type="GO" id="GO:0001919">
    <property type="term" value="P:regulation of receptor recycling"/>
    <property type="evidence" value="ECO:0007669"/>
    <property type="project" value="TreeGrafter"/>
</dbReference>
<evidence type="ECO:0000256" key="2">
    <source>
        <dbReference type="ARBA" id="ARBA00023288"/>
    </source>
</evidence>
<reference evidence="3 4" key="1">
    <citation type="submission" date="2014-04" db="EMBL/GenBank/DDBJ databases">
        <title>Genome evolution of avian class.</title>
        <authorList>
            <person name="Zhang G."/>
            <person name="Li C."/>
        </authorList>
    </citation>
    <scope>NUCLEOTIDE SEQUENCE [LARGE SCALE GENOMIC DNA]</scope>
    <source>
        <strain evidence="3">BGI_N335</strain>
    </source>
</reference>
<keyword evidence="4" id="KW-1185">Reference proteome</keyword>
<dbReference type="GO" id="GO:0005765">
    <property type="term" value="C:lysosomal membrane"/>
    <property type="evidence" value="ECO:0007669"/>
    <property type="project" value="TreeGrafter"/>
</dbReference>
<name>A0A091TAB7_PHALP</name>
<keyword evidence="1" id="KW-0519">Myristate</keyword>
<dbReference type="GO" id="GO:0060090">
    <property type="term" value="F:molecular adaptor activity"/>
    <property type="evidence" value="ECO:0007669"/>
    <property type="project" value="TreeGrafter"/>
</dbReference>
<evidence type="ECO:0000256" key="1">
    <source>
        <dbReference type="ARBA" id="ARBA00022707"/>
    </source>
</evidence>
<dbReference type="Proteomes" id="UP000053638">
    <property type="component" value="Unassembled WGS sequence"/>
</dbReference>
<organism evidence="3 4">
    <name type="scientific">Phaethon lepturus</name>
    <name type="common">White-tailed tropicbird</name>
    <dbReference type="NCBI Taxonomy" id="97097"/>
    <lineage>
        <taxon>Eukaryota</taxon>
        <taxon>Metazoa</taxon>
        <taxon>Chordata</taxon>
        <taxon>Craniata</taxon>
        <taxon>Vertebrata</taxon>
        <taxon>Euteleostomi</taxon>
        <taxon>Archelosauria</taxon>
        <taxon>Archosauria</taxon>
        <taxon>Dinosauria</taxon>
        <taxon>Saurischia</taxon>
        <taxon>Theropoda</taxon>
        <taxon>Coelurosauria</taxon>
        <taxon>Aves</taxon>
        <taxon>Neognathae</taxon>
        <taxon>Neoaves</taxon>
        <taxon>Phaethontimorphae</taxon>
        <taxon>Phaethontiformes</taxon>
        <taxon>Phaethontidae</taxon>
        <taxon>Phaethon</taxon>
    </lineage>
</organism>
<sequence length="64" mass="7054">STRLAMLSNNLTHWKKLPLLPSLTNQPHQVLASDPIPFADLQQVRGWGQVPWAPSVLRGDVGAE</sequence>
<protein>
    <submittedName>
        <fullName evidence="3">Ragulator complex protein LAMTOR1</fullName>
    </submittedName>
</protein>
<dbReference type="PhylomeDB" id="A0A091TAB7"/>
<evidence type="ECO:0000313" key="3">
    <source>
        <dbReference type="EMBL" id="KFQ70752.1"/>
    </source>
</evidence>
<dbReference type="GO" id="GO:0071986">
    <property type="term" value="C:Ragulator complex"/>
    <property type="evidence" value="ECO:0007669"/>
    <property type="project" value="TreeGrafter"/>
</dbReference>
<evidence type="ECO:0000313" key="4">
    <source>
        <dbReference type="Proteomes" id="UP000053638"/>
    </source>
</evidence>
<dbReference type="EMBL" id="KK442842">
    <property type="protein sequence ID" value="KFQ70752.1"/>
    <property type="molecule type" value="Genomic_DNA"/>
</dbReference>